<reference evidence="1" key="1">
    <citation type="journal article" date="2006" name="Environ. Microbiol.">
        <title>Sequence analysis of three plasmids harboured in Rhodococcus erythropolis strain PR4.</title>
        <authorList>
            <person name="Sekine M."/>
            <person name="Tanikawa S."/>
            <person name="Omata S."/>
            <person name="Saito M."/>
            <person name="Fujisawa T."/>
            <person name="Tsukatani N."/>
            <person name="Tajima T."/>
            <person name="Sekigawa T."/>
            <person name="Kosugi H."/>
            <person name="Matsuo Y."/>
            <person name="Nishiko R."/>
            <person name="Imamura K."/>
            <person name="Ito M."/>
            <person name="Narita H."/>
            <person name="Tago S."/>
            <person name="Fujita N."/>
            <person name="Harayama S."/>
        </authorList>
    </citation>
    <scope>NUCLEOTIDE SEQUENCE [LARGE SCALE GENOMIC DNA]</scope>
    <source>
        <strain evidence="1">PR4</strain>
    </source>
</reference>
<dbReference type="PANTHER" id="PTHR34374">
    <property type="entry name" value="LARGE RIBOSOMAL RNA SUBUNIT ACCUMULATION PROTEIN YCED HOMOLOG 1, CHLOROPLASTIC"/>
    <property type="match status" value="1"/>
</dbReference>
<dbReference type="Pfam" id="PF02620">
    <property type="entry name" value="YceD"/>
    <property type="match status" value="1"/>
</dbReference>
<dbReference type="EMBL" id="AP008957">
    <property type="protein sequence ID" value="BAH33137.1"/>
    <property type="molecule type" value="Genomic_DNA"/>
</dbReference>
<evidence type="ECO:0008006" key="2">
    <source>
        <dbReference type="Google" id="ProtNLM"/>
    </source>
</evidence>
<accession>C0ZXQ2</accession>
<dbReference type="PANTHER" id="PTHR34374:SF1">
    <property type="entry name" value="LARGE RIBOSOMAL RNA SUBUNIT ACCUMULATION PROTEIN YCED HOMOLOG 1, CHLOROPLASTIC"/>
    <property type="match status" value="1"/>
</dbReference>
<dbReference type="InterPro" id="IPR003772">
    <property type="entry name" value="YceD"/>
</dbReference>
<dbReference type="HOGENOM" id="CLU_100236_0_0_11"/>
<dbReference type="AlphaFoldDB" id="C0ZXQ2"/>
<protein>
    <recommendedName>
        <fullName evidence="2">DUF177 domain-containing protein</fullName>
    </recommendedName>
</protein>
<dbReference type="eggNOG" id="COG1399">
    <property type="taxonomic scope" value="Bacteria"/>
</dbReference>
<proteinExistence type="predicted"/>
<sequence>MDGIGICVVAAVLWSGCPYQFQQLGEFSLSTHRRSSSHQSSDAGFLLDTVKLGRRPGSMRTVERTIQSPNRIGLDLIAIEAGADIDLDLRLEAVSEGVLVTGNVHAPTKGECSRCLEPFADTVDIYLTELFAYPDSTTEETTEEGEVYAVEDDEIDLEPVIVDAVGLALPLQPLCSDDCLGLCSECGIRLAIAESGHGHDILDPRWAGLAAKFGVESNTSENLVITEAEEK</sequence>
<name>C0ZXQ2_RHOE4</name>
<organism evidence="1">
    <name type="scientific">Rhodococcus erythropolis (strain PR4 / NBRC 100887)</name>
    <dbReference type="NCBI Taxonomy" id="234621"/>
    <lineage>
        <taxon>Bacteria</taxon>
        <taxon>Bacillati</taxon>
        <taxon>Actinomycetota</taxon>
        <taxon>Actinomycetes</taxon>
        <taxon>Mycobacteriales</taxon>
        <taxon>Nocardiaceae</taxon>
        <taxon>Rhodococcus</taxon>
        <taxon>Rhodococcus erythropolis group</taxon>
    </lineage>
</organism>
<evidence type="ECO:0000313" key="1">
    <source>
        <dbReference type="EMBL" id="BAH33137.1"/>
    </source>
</evidence>
<dbReference type="Proteomes" id="UP000002204">
    <property type="component" value="Chromosome"/>
</dbReference>
<dbReference type="KEGG" id="rer:RER_24290"/>
<gene>
    <name evidence="1" type="ordered locus">RER_24290</name>
</gene>